<feature type="non-terminal residue" evidence="1">
    <location>
        <position position="102"/>
    </location>
</feature>
<dbReference type="Proteomes" id="UP001140234">
    <property type="component" value="Unassembled WGS sequence"/>
</dbReference>
<organism evidence="1 2">
    <name type="scientific">Coemansia nantahalensis</name>
    <dbReference type="NCBI Taxonomy" id="2789366"/>
    <lineage>
        <taxon>Eukaryota</taxon>
        <taxon>Fungi</taxon>
        <taxon>Fungi incertae sedis</taxon>
        <taxon>Zoopagomycota</taxon>
        <taxon>Kickxellomycotina</taxon>
        <taxon>Kickxellomycetes</taxon>
        <taxon>Kickxellales</taxon>
        <taxon>Kickxellaceae</taxon>
        <taxon>Coemansia</taxon>
    </lineage>
</organism>
<accession>A0ACC1JL91</accession>
<gene>
    <name evidence="1" type="ORF">IWQ57_005856</name>
</gene>
<sequence length="102" mass="10995">QCFADVAAIAISSGAASNALINDGKTELLHSGRPRLTLPFAPSLEPVRYLGIFFTEQGIATGHMQPIFISRIETQIAGWHDRKLSLMGRALLCNSTLLDLSA</sequence>
<evidence type="ECO:0000313" key="2">
    <source>
        <dbReference type="Proteomes" id="UP001140234"/>
    </source>
</evidence>
<feature type="non-terminal residue" evidence="1">
    <location>
        <position position="1"/>
    </location>
</feature>
<proteinExistence type="predicted"/>
<name>A0ACC1JL91_9FUNG</name>
<evidence type="ECO:0000313" key="1">
    <source>
        <dbReference type="EMBL" id="KAJ2762180.1"/>
    </source>
</evidence>
<dbReference type="EMBL" id="JANBUJ010003037">
    <property type="protein sequence ID" value="KAJ2762180.1"/>
    <property type="molecule type" value="Genomic_DNA"/>
</dbReference>
<keyword evidence="2" id="KW-1185">Reference proteome</keyword>
<reference evidence="1" key="1">
    <citation type="submission" date="2022-07" db="EMBL/GenBank/DDBJ databases">
        <title>Phylogenomic reconstructions and comparative analyses of Kickxellomycotina fungi.</title>
        <authorList>
            <person name="Reynolds N.K."/>
            <person name="Stajich J.E."/>
            <person name="Barry K."/>
            <person name="Grigoriev I.V."/>
            <person name="Crous P."/>
            <person name="Smith M.E."/>
        </authorList>
    </citation>
    <scope>NUCLEOTIDE SEQUENCE</scope>
    <source>
        <strain evidence="1">CBS 109366</strain>
    </source>
</reference>
<comment type="caution">
    <text evidence="1">The sequence shown here is derived from an EMBL/GenBank/DDBJ whole genome shotgun (WGS) entry which is preliminary data.</text>
</comment>
<protein>
    <submittedName>
        <fullName evidence="1">Uncharacterized protein</fullName>
    </submittedName>
</protein>